<comment type="caution">
    <text evidence="1">The sequence shown here is derived from an EMBL/GenBank/DDBJ whole genome shotgun (WGS) entry which is preliminary data.</text>
</comment>
<dbReference type="EMBL" id="AUPC02000334">
    <property type="protein sequence ID" value="POG61578.1"/>
    <property type="molecule type" value="Genomic_DNA"/>
</dbReference>
<reference evidence="1 2" key="1">
    <citation type="journal article" date="2013" name="Proc. Natl. Acad. Sci. U.S.A.">
        <title>Genome of an arbuscular mycorrhizal fungus provides insight into the oldest plant symbiosis.</title>
        <authorList>
            <person name="Tisserant E."/>
            <person name="Malbreil M."/>
            <person name="Kuo A."/>
            <person name="Kohler A."/>
            <person name="Symeonidi A."/>
            <person name="Balestrini R."/>
            <person name="Charron P."/>
            <person name="Duensing N."/>
            <person name="Frei Dit Frey N."/>
            <person name="Gianinazzi-Pearson V."/>
            <person name="Gilbert L.B."/>
            <person name="Handa Y."/>
            <person name="Herr J.R."/>
            <person name="Hijri M."/>
            <person name="Koul R."/>
            <person name="Kawaguchi M."/>
            <person name="Krajinski F."/>
            <person name="Lammers P.J."/>
            <person name="Masclaux F.G."/>
            <person name="Murat C."/>
            <person name="Morin E."/>
            <person name="Ndikumana S."/>
            <person name="Pagni M."/>
            <person name="Petitpierre D."/>
            <person name="Requena N."/>
            <person name="Rosikiewicz P."/>
            <person name="Riley R."/>
            <person name="Saito K."/>
            <person name="San Clemente H."/>
            <person name="Shapiro H."/>
            <person name="van Tuinen D."/>
            <person name="Becard G."/>
            <person name="Bonfante P."/>
            <person name="Paszkowski U."/>
            <person name="Shachar-Hill Y.Y."/>
            <person name="Tuskan G.A."/>
            <person name="Young P.W."/>
            <person name="Sanders I.R."/>
            <person name="Henrissat B."/>
            <person name="Rensing S.A."/>
            <person name="Grigoriev I.V."/>
            <person name="Corradi N."/>
            <person name="Roux C."/>
            <person name="Martin F."/>
        </authorList>
    </citation>
    <scope>NUCLEOTIDE SEQUENCE [LARGE SCALE GENOMIC DNA]</scope>
    <source>
        <strain evidence="1 2">DAOM 197198</strain>
    </source>
</reference>
<keyword evidence="2" id="KW-1185">Reference proteome</keyword>
<gene>
    <name evidence="1" type="ORF">GLOIN_2v1702868</name>
</gene>
<evidence type="ECO:0000313" key="1">
    <source>
        <dbReference type="EMBL" id="POG61578.1"/>
    </source>
</evidence>
<feature type="non-terminal residue" evidence="1">
    <location>
        <position position="55"/>
    </location>
</feature>
<name>A0A2P4P865_RHIID</name>
<dbReference type="Proteomes" id="UP000018888">
    <property type="component" value="Unassembled WGS sequence"/>
</dbReference>
<sequence length="55" mass="6513">MINLIIYYFCLGTSLSLEIKSLIAETPTIYTKFYTKNAILIILFSIWRNIYIYVL</sequence>
<dbReference type="VEuPathDB" id="FungiDB:RhiirFUN_020603"/>
<proteinExistence type="predicted"/>
<organism evidence="1 2">
    <name type="scientific">Rhizophagus irregularis (strain DAOM 181602 / DAOM 197198 / MUCL 43194)</name>
    <name type="common">Arbuscular mycorrhizal fungus</name>
    <name type="synonym">Glomus intraradices</name>
    <dbReference type="NCBI Taxonomy" id="747089"/>
    <lineage>
        <taxon>Eukaryota</taxon>
        <taxon>Fungi</taxon>
        <taxon>Fungi incertae sedis</taxon>
        <taxon>Mucoromycota</taxon>
        <taxon>Glomeromycotina</taxon>
        <taxon>Glomeromycetes</taxon>
        <taxon>Glomerales</taxon>
        <taxon>Glomeraceae</taxon>
        <taxon>Rhizophagus</taxon>
    </lineage>
</organism>
<protein>
    <submittedName>
        <fullName evidence="1">Uncharacterized protein</fullName>
    </submittedName>
</protein>
<evidence type="ECO:0000313" key="2">
    <source>
        <dbReference type="Proteomes" id="UP000018888"/>
    </source>
</evidence>
<accession>A0A2P4P865</accession>
<reference evidence="1 2" key="2">
    <citation type="journal article" date="2018" name="New Phytol.">
        <title>High intraspecific genome diversity in the model arbuscular mycorrhizal symbiont Rhizophagus irregularis.</title>
        <authorList>
            <person name="Chen E.C.H."/>
            <person name="Morin E."/>
            <person name="Beaudet D."/>
            <person name="Noel J."/>
            <person name="Yildirir G."/>
            <person name="Ndikumana S."/>
            <person name="Charron P."/>
            <person name="St-Onge C."/>
            <person name="Giorgi J."/>
            <person name="Kruger M."/>
            <person name="Marton T."/>
            <person name="Ropars J."/>
            <person name="Grigoriev I.V."/>
            <person name="Hainaut M."/>
            <person name="Henrissat B."/>
            <person name="Roux C."/>
            <person name="Martin F."/>
            <person name="Corradi N."/>
        </authorList>
    </citation>
    <scope>NUCLEOTIDE SEQUENCE [LARGE SCALE GENOMIC DNA]</scope>
    <source>
        <strain evidence="1 2">DAOM 197198</strain>
    </source>
</reference>
<dbReference type="AlphaFoldDB" id="A0A2P4P865"/>